<evidence type="ECO:0000256" key="3">
    <source>
        <dbReference type="ARBA" id="ARBA00023295"/>
    </source>
</evidence>
<dbReference type="RefSeq" id="WP_138689990.1">
    <property type="nucleotide sequence ID" value="NZ_JBHSAZ010000081.1"/>
</dbReference>
<dbReference type="InterPro" id="IPR003961">
    <property type="entry name" value="FN3_dom"/>
</dbReference>
<dbReference type="InterPro" id="IPR036116">
    <property type="entry name" value="FN3_sf"/>
</dbReference>
<evidence type="ECO:0000259" key="7">
    <source>
        <dbReference type="PROSITE" id="PS50853"/>
    </source>
</evidence>
<gene>
    <name evidence="8" type="ORF">ETD85_13320</name>
</gene>
<feature type="domain" description="Fibronectin type-III" evidence="7">
    <location>
        <begin position="818"/>
        <end position="914"/>
    </location>
</feature>
<accession>A0A5S4GSV9</accession>
<evidence type="ECO:0000256" key="2">
    <source>
        <dbReference type="ARBA" id="ARBA00023157"/>
    </source>
</evidence>
<keyword evidence="9" id="KW-1185">Reference proteome</keyword>
<evidence type="ECO:0000256" key="5">
    <source>
        <dbReference type="SAM" id="MobiDB-lite"/>
    </source>
</evidence>
<dbReference type="GO" id="GO:0000272">
    <property type="term" value="P:polysaccharide catabolic process"/>
    <property type="evidence" value="ECO:0007669"/>
    <property type="project" value="UniProtKB-KW"/>
</dbReference>
<comment type="caution">
    <text evidence="8">The sequence shown here is derived from an EMBL/GenBank/DDBJ whole genome shotgun (WGS) entry which is preliminary data.</text>
</comment>
<proteinExistence type="predicted"/>
<dbReference type="SUPFAM" id="SSF49899">
    <property type="entry name" value="Concanavalin A-like lectins/glucanases"/>
    <property type="match status" value="2"/>
</dbReference>
<evidence type="ECO:0000256" key="6">
    <source>
        <dbReference type="SAM" id="SignalP"/>
    </source>
</evidence>
<feature type="signal peptide" evidence="6">
    <location>
        <begin position="1"/>
        <end position="37"/>
    </location>
</feature>
<dbReference type="Proteomes" id="UP000306628">
    <property type="component" value="Unassembled WGS sequence"/>
</dbReference>
<keyword evidence="3" id="KW-0378">Hydrolase</keyword>
<dbReference type="Pfam" id="PF13385">
    <property type="entry name" value="Laminin_G_3"/>
    <property type="match status" value="2"/>
</dbReference>
<dbReference type="CDD" id="cd00063">
    <property type="entry name" value="FN3"/>
    <property type="match status" value="1"/>
</dbReference>
<reference evidence="8 9" key="1">
    <citation type="submission" date="2019-05" db="EMBL/GenBank/DDBJ databases">
        <title>Draft genome sequence of Nonomuraea zeae DSM 100528.</title>
        <authorList>
            <person name="Saricaoglu S."/>
            <person name="Isik K."/>
        </authorList>
    </citation>
    <scope>NUCLEOTIDE SEQUENCE [LARGE SCALE GENOMIC DNA]</scope>
    <source>
        <strain evidence="8 9">DSM 100528</strain>
    </source>
</reference>
<feature type="region of interest" description="Disordered" evidence="5">
    <location>
        <begin position="35"/>
        <end position="63"/>
    </location>
</feature>
<sequence>MNTRRSASGLSTRTRRRAALIATLMMPLSLMSAPAIAEGPTPPPTLSPVSTTPPGATSDPGLKTAWDKAAKTGKPVEVPSRFTETMKVWANPDGKNMRAELHTRPVQLKNPASGAWEPIDTSVVSRDGKLQAARVKTPLTFGGRGAKHLVSAADKHGEIGLSVTRALPEPKVSGNAVAYPDAVAPGADLVVLAQADGFISQVVFRQRPTGPVTVRLPLTLPEGTTFGETPQGLPQLKDAKGKAKAAPIVLTATDAKVEAAPEQGRTSSVKAQVETTGKTSELVFSPDEKFLADPAVTYPVTVAASSIWFGGGAPDDAWISKNDPYNNNSAAGYLRAGTTSTSADIARAYMKFDTTDPVLQGATVNDADLRMWNYKSGGPNGQLCGETMGVGIRAARVTSDWTLDGTIDSLDWYNQPSSTAPETVNYSGYNYDADPASWCAKDEELFYEVTAMTRAWIQQGVPNHGIVLKAASETAAINWRQYYSSQFGGGAPYPGYRHPPALIIDYTPAQVSRTMTIRMGAPLSEQPTYDEVIASRRSSSSMPVVPDLSEDQNMDRRVSSGKVVLHNSSLGYEPPEDATEEEWLRDLDLSDQGDESNGPAPVPGLVAGYGMDEGTGVSVADSSGQNNTGTGTSTTVVDGKYGKALSFDGTSSWVTVPDTASLRLTTGMTLSAWVNPASVANWRSVVGKELGTGGVSYTLYASNGAAPSGWAQDAPGSSATVDGMSPLSVNTWSHLALTYDGAALRLFVNGQQVAQTDFSGSLYSDGSPLRIGGNQIWREYFHGLIDEVRVYNRAQSAAEIQTDMNTPLSQPQPPDTQAPTAPGSLAATGGPNSASLTWTAATDNVDVMGYTIHRSTTPGFTPSSANQVGSAEGTSFLDPGLTAGTYYYQVRAVDAAGNMGPASAEASATATEPPANEGLMAAYGMNEGSGTTVGDASGHNNTGAATDTTWTTGKHGNALSFNGLSSWVTVPHDESLRLMNTLTFSAWVRPVTVDGWRTVLWKENADDASYGLYSSVDDVPLGTLQNATTTKSVVGDDPLPLNQWSHLAVTYDGTIVTLYLNGTQIDQTPMTGNLRDDGGVLHLGGNAVWDEEFYSGLIDEVRIYNRVQTATEIQADMNTPIGAAAAPSGAAQAHASVDDLGTGIEKLAVDGSRTAGGVTVTSTLTPRLSTWVAAGRDAEAKVDVEIARTPAKHTKLTKTSKTTEGEHLIWSGSASLTAGSVASVQIPEGKLADGSTVRWRARTTIGTVPGAWSSWQVLKVDLSAPTESAPAKTTQKAVQQANAGRTFNYRRIEQEDCQDEIVKQYGALGAGMYANTHNMCMVFWMDGPIYQDKERTKWLGKWKARVTMVAHSYVGSTRPNMAARGKPGLTSRQFNVWARVDTVTCSAQPNYCNPRIRIGLQNNTGQLSSCMVTNPDGIEKTLQQWKDGGDTGWQLTSKEPIHVGGPAKKSWCGVGPWVKSPDVDDKDDYFYPLEEPYLVRCDSSTFYKYYTGACIMWDPIPVFVLDGAKDTKVVETARHVRKALDAPQSTLPAAPAGQTKSIPGRFNPNDPTCRRGAYESGCLWRTTNESLNSTNRTEAQRACRRVNGGEWRKPLSCDEYPMAATYQGVSRAGINYSVSLHDYDDNCKAGLRLKNFNVYNRLLDMDPFWVWATLPGEPPYAGLDDIPPPVEGVAASCQADEIEPTL</sequence>
<dbReference type="NCBIfam" id="NF033679">
    <property type="entry name" value="DNRLRE_dom"/>
    <property type="match status" value="1"/>
</dbReference>
<feature type="region of interest" description="Disordered" evidence="5">
    <location>
        <begin position="1529"/>
        <end position="1548"/>
    </location>
</feature>
<dbReference type="PANTHER" id="PTHR42535">
    <property type="entry name" value="OOKINETE PROTEIN, PUTATIVE-RELATED"/>
    <property type="match status" value="1"/>
</dbReference>
<dbReference type="Gene3D" id="2.60.120.200">
    <property type="match status" value="2"/>
</dbReference>
<name>A0A5S4GSV9_9ACTN</name>
<dbReference type="GO" id="GO:0016798">
    <property type="term" value="F:hydrolase activity, acting on glycosyl bonds"/>
    <property type="evidence" value="ECO:0007669"/>
    <property type="project" value="UniProtKB-KW"/>
</dbReference>
<keyword evidence="1 6" id="KW-0732">Signal</keyword>
<dbReference type="PROSITE" id="PS50853">
    <property type="entry name" value="FN3"/>
    <property type="match status" value="1"/>
</dbReference>
<keyword evidence="3" id="KW-0326">Glycosidase</keyword>
<dbReference type="PANTHER" id="PTHR42535:SF2">
    <property type="entry name" value="CHROMOSOME UNDETERMINED SCAFFOLD_146, WHOLE GENOME SHOTGUN SEQUENCE"/>
    <property type="match status" value="1"/>
</dbReference>
<keyword evidence="4" id="KW-0624">Polysaccharide degradation</keyword>
<dbReference type="SMART" id="SM00560">
    <property type="entry name" value="LamGL"/>
    <property type="match status" value="2"/>
</dbReference>
<protein>
    <submittedName>
        <fullName evidence="8">DNRLRE domain-containing protein</fullName>
    </submittedName>
</protein>
<keyword evidence="2" id="KW-1015">Disulfide bond</keyword>
<evidence type="ECO:0000313" key="8">
    <source>
        <dbReference type="EMBL" id="TMR35574.1"/>
    </source>
</evidence>
<dbReference type="Gene3D" id="2.60.40.10">
    <property type="entry name" value="Immunoglobulins"/>
    <property type="match status" value="1"/>
</dbReference>
<feature type="region of interest" description="Disordered" evidence="5">
    <location>
        <begin position="804"/>
        <end position="835"/>
    </location>
</feature>
<dbReference type="SMART" id="SM00060">
    <property type="entry name" value="FN3"/>
    <property type="match status" value="1"/>
</dbReference>
<evidence type="ECO:0000313" key="9">
    <source>
        <dbReference type="Proteomes" id="UP000306628"/>
    </source>
</evidence>
<evidence type="ECO:0000256" key="1">
    <source>
        <dbReference type="ARBA" id="ARBA00022729"/>
    </source>
</evidence>
<feature type="chain" id="PRO_5024397161" evidence="6">
    <location>
        <begin position="38"/>
        <end position="1686"/>
    </location>
</feature>
<dbReference type="SUPFAM" id="SSF49265">
    <property type="entry name" value="Fibronectin type III"/>
    <property type="match status" value="1"/>
</dbReference>
<keyword evidence="4" id="KW-0119">Carbohydrate metabolism</keyword>
<dbReference type="InterPro" id="IPR006558">
    <property type="entry name" value="LamG-like"/>
</dbReference>
<dbReference type="OrthoDB" id="3543639at2"/>
<dbReference type="InterPro" id="IPR013320">
    <property type="entry name" value="ConA-like_dom_sf"/>
</dbReference>
<dbReference type="EMBL" id="VCKX01000032">
    <property type="protein sequence ID" value="TMR35574.1"/>
    <property type="molecule type" value="Genomic_DNA"/>
</dbReference>
<evidence type="ECO:0000256" key="4">
    <source>
        <dbReference type="ARBA" id="ARBA00023326"/>
    </source>
</evidence>
<organism evidence="8 9">
    <name type="scientific">Nonomuraea zeae</name>
    <dbReference type="NCBI Taxonomy" id="1642303"/>
    <lineage>
        <taxon>Bacteria</taxon>
        <taxon>Bacillati</taxon>
        <taxon>Actinomycetota</taxon>
        <taxon>Actinomycetes</taxon>
        <taxon>Streptosporangiales</taxon>
        <taxon>Streptosporangiaceae</taxon>
        <taxon>Nonomuraea</taxon>
    </lineage>
</organism>
<dbReference type="InterPro" id="IPR013783">
    <property type="entry name" value="Ig-like_fold"/>
</dbReference>